<keyword evidence="8 13" id="KW-0472">Membrane</keyword>
<dbReference type="AlphaFoldDB" id="A0A9P0PT69"/>
<accession>A0A9P0PT69</accession>
<evidence type="ECO:0000256" key="11">
    <source>
        <dbReference type="ARBA" id="ARBA00041879"/>
    </source>
</evidence>
<evidence type="ECO:0000256" key="9">
    <source>
        <dbReference type="ARBA" id="ARBA00037549"/>
    </source>
</evidence>
<dbReference type="GO" id="GO:0090422">
    <property type="term" value="F:thiamine pyrophosphate transmembrane transporter activity"/>
    <property type="evidence" value="ECO:0007669"/>
    <property type="project" value="UniProtKB-ARBA"/>
</dbReference>
<keyword evidence="3 14" id="KW-0813">Transport</keyword>
<name>A0A9P0PT69_ACAOB</name>
<keyword evidence="5" id="KW-0677">Repeat</keyword>
<evidence type="ECO:0000256" key="12">
    <source>
        <dbReference type="ARBA" id="ARBA00050799"/>
    </source>
</evidence>
<reference evidence="15" key="1">
    <citation type="submission" date="2022-03" db="EMBL/GenBank/DDBJ databases">
        <authorList>
            <person name="Sayadi A."/>
        </authorList>
    </citation>
    <scope>NUCLEOTIDE SEQUENCE</scope>
</reference>
<evidence type="ECO:0000256" key="3">
    <source>
        <dbReference type="ARBA" id="ARBA00022448"/>
    </source>
</evidence>
<gene>
    <name evidence="15" type="ORF">ACAOBT_LOCUS21134</name>
</gene>
<evidence type="ECO:0000256" key="1">
    <source>
        <dbReference type="ARBA" id="ARBA00004225"/>
    </source>
</evidence>
<feature type="repeat" description="Solcar" evidence="13">
    <location>
        <begin position="210"/>
        <end position="305"/>
    </location>
</feature>
<evidence type="ECO:0000256" key="10">
    <source>
        <dbReference type="ARBA" id="ARBA00040836"/>
    </source>
</evidence>
<comment type="similarity">
    <text evidence="2 14">Belongs to the mitochondrial carrier (TC 2.A.29) family.</text>
</comment>
<evidence type="ECO:0000313" key="16">
    <source>
        <dbReference type="Proteomes" id="UP001152888"/>
    </source>
</evidence>
<dbReference type="EMBL" id="CAKOFQ010007157">
    <property type="protein sequence ID" value="CAH1992847.1"/>
    <property type="molecule type" value="Genomic_DNA"/>
</dbReference>
<keyword evidence="16" id="KW-1185">Reference proteome</keyword>
<dbReference type="FunFam" id="1.50.40.10:FF:000011">
    <property type="entry name" value="Mitochondrial thiamine pyrophosphate carrier 1"/>
    <property type="match status" value="1"/>
</dbReference>
<organism evidence="15 16">
    <name type="scientific">Acanthoscelides obtectus</name>
    <name type="common">Bean weevil</name>
    <name type="synonym">Bruchus obtectus</name>
    <dbReference type="NCBI Taxonomy" id="200917"/>
    <lineage>
        <taxon>Eukaryota</taxon>
        <taxon>Metazoa</taxon>
        <taxon>Ecdysozoa</taxon>
        <taxon>Arthropoda</taxon>
        <taxon>Hexapoda</taxon>
        <taxon>Insecta</taxon>
        <taxon>Pterygota</taxon>
        <taxon>Neoptera</taxon>
        <taxon>Endopterygota</taxon>
        <taxon>Coleoptera</taxon>
        <taxon>Polyphaga</taxon>
        <taxon>Cucujiformia</taxon>
        <taxon>Chrysomeloidea</taxon>
        <taxon>Chrysomelidae</taxon>
        <taxon>Bruchinae</taxon>
        <taxon>Bruchini</taxon>
        <taxon>Acanthoscelides</taxon>
    </lineage>
</organism>
<dbReference type="GO" id="GO:0031966">
    <property type="term" value="C:mitochondrial membrane"/>
    <property type="evidence" value="ECO:0007669"/>
    <property type="project" value="UniProtKB-SubCell"/>
</dbReference>
<protein>
    <recommendedName>
        <fullName evidence="10">Mitochondrial thiamine pyrophosphate carrier</fullName>
    </recommendedName>
    <alternativeName>
        <fullName evidence="11">Solute carrier family 25 member 19</fullName>
    </alternativeName>
</protein>
<evidence type="ECO:0000256" key="7">
    <source>
        <dbReference type="ARBA" id="ARBA00023128"/>
    </source>
</evidence>
<evidence type="ECO:0000256" key="13">
    <source>
        <dbReference type="PROSITE-ProRule" id="PRU00282"/>
    </source>
</evidence>
<evidence type="ECO:0000256" key="14">
    <source>
        <dbReference type="RuleBase" id="RU000488"/>
    </source>
</evidence>
<evidence type="ECO:0000256" key="2">
    <source>
        <dbReference type="ARBA" id="ARBA00006375"/>
    </source>
</evidence>
<comment type="caution">
    <text evidence="15">The sequence shown here is derived from an EMBL/GenBank/DDBJ whole genome shotgun (WGS) entry which is preliminary data.</text>
</comment>
<dbReference type="Pfam" id="PF00153">
    <property type="entry name" value="Mito_carr"/>
    <property type="match status" value="3"/>
</dbReference>
<dbReference type="Gene3D" id="1.50.40.10">
    <property type="entry name" value="Mitochondrial carrier domain"/>
    <property type="match status" value="1"/>
</dbReference>
<dbReference type="PRINTS" id="PR00926">
    <property type="entry name" value="MITOCARRIER"/>
</dbReference>
<evidence type="ECO:0000256" key="4">
    <source>
        <dbReference type="ARBA" id="ARBA00022692"/>
    </source>
</evidence>
<feature type="repeat" description="Solcar" evidence="13">
    <location>
        <begin position="11"/>
        <end position="103"/>
    </location>
</feature>
<dbReference type="PROSITE" id="PS50920">
    <property type="entry name" value="SOLCAR"/>
    <property type="match status" value="3"/>
</dbReference>
<comment type="subcellular location">
    <subcellularLocation>
        <location evidence="1">Mitochondrion membrane</location>
        <topology evidence="1">Multi-pass membrane protein</topology>
    </subcellularLocation>
</comment>
<comment type="catalytic activity">
    <reaction evidence="12">
        <text>thiamine phosphate(out) + thiamine diphosphate(in) = thiamine phosphate(in) + thiamine diphosphate(out)</text>
        <dbReference type="Rhea" id="RHEA:73383"/>
        <dbReference type="ChEBI" id="CHEBI:37575"/>
        <dbReference type="ChEBI" id="CHEBI:58937"/>
    </reaction>
</comment>
<sequence>MVDNEQKKEKLSHYDFAFAGGLSGFITRALCQPLDVLKIRFQLQVEPISNNAVSKYRSVFQAVTLILKEEGMKAFWKGHIPAQFLSVSYGVVQFWCFEALSKEAHNQKLLKSLVPVINFSSGFIAGGLATLASFPFDVIRTRLVAQSEQKRVYNSFIHCAQELVKKEGPMVMFRGLWPTVLQVGPHAGIQFMCYKFFNDLYKLMADSSNTSFSNSLVSGSLAGLCAKTSIYPFDLVKKRLQIQGFEEGRNIFGKTFQCSGMTDCLVRIYQVEGVPGFFKGLQPSLIKAVCTSALHFSTYEMTIKCIGYFREQ</sequence>
<evidence type="ECO:0000256" key="5">
    <source>
        <dbReference type="ARBA" id="ARBA00022737"/>
    </source>
</evidence>
<evidence type="ECO:0000313" key="15">
    <source>
        <dbReference type="EMBL" id="CAH1992847.1"/>
    </source>
</evidence>
<dbReference type="InterPro" id="IPR023395">
    <property type="entry name" value="MCP_dom_sf"/>
</dbReference>
<keyword evidence="6" id="KW-1133">Transmembrane helix</keyword>
<evidence type="ECO:0000256" key="6">
    <source>
        <dbReference type="ARBA" id="ARBA00022989"/>
    </source>
</evidence>
<dbReference type="Proteomes" id="UP001152888">
    <property type="component" value="Unassembled WGS sequence"/>
</dbReference>
<dbReference type="InterPro" id="IPR018108">
    <property type="entry name" value="MCP_transmembrane"/>
</dbReference>
<proteinExistence type="inferred from homology"/>
<comment type="function">
    <text evidence="9">Mitochondrial transporter mediating uptake of thiamine diphosphate into mitochondria. It is not clear if the antiporter activity is affected by the membrane potential or by the proton electrochemical gradient.</text>
</comment>
<keyword evidence="7" id="KW-0496">Mitochondrion</keyword>
<dbReference type="InterPro" id="IPR002067">
    <property type="entry name" value="MCP"/>
</dbReference>
<dbReference type="PANTHER" id="PTHR24089">
    <property type="entry name" value="SOLUTE CARRIER FAMILY 25"/>
    <property type="match status" value="1"/>
</dbReference>
<keyword evidence="4 13" id="KW-0812">Transmembrane</keyword>
<feature type="repeat" description="Solcar" evidence="13">
    <location>
        <begin position="113"/>
        <end position="200"/>
    </location>
</feature>
<dbReference type="SUPFAM" id="SSF103506">
    <property type="entry name" value="Mitochondrial carrier"/>
    <property type="match status" value="1"/>
</dbReference>
<dbReference type="OrthoDB" id="18574at2759"/>
<evidence type="ECO:0000256" key="8">
    <source>
        <dbReference type="ARBA" id="ARBA00023136"/>
    </source>
</evidence>